<gene>
    <name evidence="1" type="ORF">S06H3_13008</name>
</gene>
<dbReference type="Pfam" id="PF04493">
    <property type="entry name" value="Endonuclease_5"/>
    <property type="match status" value="1"/>
</dbReference>
<dbReference type="GO" id="GO:0004519">
    <property type="term" value="F:endonuclease activity"/>
    <property type="evidence" value="ECO:0007669"/>
    <property type="project" value="InterPro"/>
</dbReference>
<dbReference type="GO" id="GO:0006281">
    <property type="term" value="P:DNA repair"/>
    <property type="evidence" value="ECO:0007669"/>
    <property type="project" value="InterPro"/>
</dbReference>
<protein>
    <recommendedName>
        <fullName evidence="2">Endonuclease V</fullName>
    </recommendedName>
</protein>
<evidence type="ECO:0000313" key="1">
    <source>
        <dbReference type="EMBL" id="GAI11649.1"/>
    </source>
</evidence>
<evidence type="ECO:0008006" key="2">
    <source>
        <dbReference type="Google" id="ProtNLM"/>
    </source>
</evidence>
<organism evidence="1">
    <name type="scientific">marine sediment metagenome</name>
    <dbReference type="NCBI Taxonomy" id="412755"/>
    <lineage>
        <taxon>unclassified sequences</taxon>
        <taxon>metagenomes</taxon>
        <taxon>ecological metagenomes</taxon>
    </lineage>
</organism>
<proteinExistence type="predicted"/>
<reference evidence="1" key="1">
    <citation type="journal article" date="2014" name="Front. Microbiol.">
        <title>High frequency of phylogenetically diverse reductive dehalogenase-homologous genes in deep subseafloor sedimentary metagenomes.</title>
        <authorList>
            <person name="Kawai M."/>
            <person name="Futagami T."/>
            <person name="Toyoda A."/>
            <person name="Takaki Y."/>
            <person name="Nishi S."/>
            <person name="Hori S."/>
            <person name="Arai W."/>
            <person name="Tsubouchi T."/>
            <person name="Morono Y."/>
            <person name="Uchiyama I."/>
            <person name="Ito T."/>
            <person name="Fujiyama A."/>
            <person name="Inagaki F."/>
            <person name="Takami H."/>
        </authorList>
    </citation>
    <scope>NUCLEOTIDE SEQUENCE</scope>
    <source>
        <strain evidence="1">Expedition CK06-06</strain>
    </source>
</reference>
<comment type="caution">
    <text evidence="1">The sequence shown here is derived from an EMBL/GenBank/DDBJ whole genome shotgun (WGS) entry which is preliminary data.</text>
</comment>
<dbReference type="EMBL" id="BARV01006351">
    <property type="protein sequence ID" value="GAI11649.1"/>
    <property type="molecule type" value="Genomic_DNA"/>
</dbReference>
<name>X1MZ60_9ZZZZ</name>
<dbReference type="Gene3D" id="3.30.2170.10">
    <property type="entry name" value="archaeoglobus fulgidus dsm 4304 superfamily"/>
    <property type="match status" value="1"/>
</dbReference>
<sequence>MKMENIHAWDVTPKQAISIQNKLRDKIKTFNDFDSLKTIAGVDVGFVKEKNLSCAALVIFSYPDMKILNVINCSEPINFPYIPPHF</sequence>
<dbReference type="AlphaFoldDB" id="X1MZ60"/>
<dbReference type="InterPro" id="IPR007581">
    <property type="entry name" value="Endonuclease-V"/>
</dbReference>
<accession>X1MZ60</accession>